<keyword evidence="1" id="KW-0472">Membrane</keyword>
<keyword evidence="3" id="KW-1185">Reference proteome</keyword>
<comment type="caution">
    <text evidence="2">The sequence shown here is derived from an EMBL/GenBank/DDBJ whole genome shotgun (WGS) entry which is preliminary data.</text>
</comment>
<proteinExistence type="predicted"/>
<evidence type="ECO:0000313" key="3">
    <source>
        <dbReference type="Proteomes" id="UP000772434"/>
    </source>
</evidence>
<sequence>MVPTDDPGIRNTYIVTWQLIWLMCLSCWVFQYMVCGSTITVTVKQNDENQNELIRDKDVHESGSPGSTHKYWRGNTRKYCYLRIRISVSHGSDWNMLFYMYYTLSEKLMSPPSMYNYLIIIVIPSNL</sequence>
<reference evidence="2" key="1">
    <citation type="submission" date="2020-11" db="EMBL/GenBank/DDBJ databases">
        <authorList>
            <consortium name="DOE Joint Genome Institute"/>
            <person name="Ahrendt S."/>
            <person name="Riley R."/>
            <person name="Andreopoulos W."/>
            <person name="Labutti K."/>
            <person name="Pangilinan J."/>
            <person name="Ruiz-Duenas F.J."/>
            <person name="Barrasa J.M."/>
            <person name="Sanchez-Garcia M."/>
            <person name="Camarero S."/>
            <person name="Miyauchi S."/>
            <person name="Serrano A."/>
            <person name="Linde D."/>
            <person name="Babiker R."/>
            <person name="Drula E."/>
            <person name="Ayuso-Fernandez I."/>
            <person name="Pacheco R."/>
            <person name="Padilla G."/>
            <person name="Ferreira P."/>
            <person name="Barriuso J."/>
            <person name="Kellner H."/>
            <person name="Castanera R."/>
            <person name="Alfaro M."/>
            <person name="Ramirez L."/>
            <person name="Pisabarro A.G."/>
            <person name="Kuo A."/>
            <person name="Tritt A."/>
            <person name="Lipzen A."/>
            <person name="He G."/>
            <person name="Yan M."/>
            <person name="Ng V."/>
            <person name="Cullen D."/>
            <person name="Martin F."/>
            <person name="Rosso M.-N."/>
            <person name="Henrissat B."/>
            <person name="Hibbett D."/>
            <person name="Martinez A.T."/>
            <person name="Grigoriev I.V."/>
        </authorList>
    </citation>
    <scope>NUCLEOTIDE SEQUENCE</scope>
    <source>
        <strain evidence="2">AH 40177</strain>
    </source>
</reference>
<organism evidence="2 3">
    <name type="scientific">Rhodocollybia butyracea</name>
    <dbReference type="NCBI Taxonomy" id="206335"/>
    <lineage>
        <taxon>Eukaryota</taxon>
        <taxon>Fungi</taxon>
        <taxon>Dikarya</taxon>
        <taxon>Basidiomycota</taxon>
        <taxon>Agaricomycotina</taxon>
        <taxon>Agaricomycetes</taxon>
        <taxon>Agaricomycetidae</taxon>
        <taxon>Agaricales</taxon>
        <taxon>Marasmiineae</taxon>
        <taxon>Omphalotaceae</taxon>
        <taxon>Rhodocollybia</taxon>
    </lineage>
</organism>
<name>A0A9P5P7B3_9AGAR</name>
<accession>A0A9P5P7B3</accession>
<evidence type="ECO:0000313" key="2">
    <source>
        <dbReference type="EMBL" id="KAF9056873.1"/>
    </source>
</evidence>
<evidence type="ECO:0000256" key="1">
    <source>
        <dbReference type="SAM" id="Phobius"/>
    </source>
</evidence>
<dbReference type="AlphaFoldDB" id="A0A9P5P7B3"/>
<keyword evidence="1" id="KW-0812">Transmembrane</keyword>
<dbReference type="EMBL" id="JADNRY010000417">
    <property type="protein sequence ID" value="KAF9056873.1"/>
    <property type="molecule type" value="Genomic_DNA"/>
</dbReference>
<keyword evidence="1" id="KW-1133">Transmembrane helix</keyword>
<gene>
    <name evidence="2" type="ORF">BDP27DRAFT_1373019</name>
</gene>
<dbReference type="Proteomes" id="UP000772434">
    <property type="component" value="Unassembled WGS sequence"/>
</dbReference>
<protein>
    <submittedName>
        <fullName evidence="2">Uncharacterized protein</fullName>
    </submittedName>
</protein>
<feature type="transmembrane region" description="Helical" evidence="1">
    <location>
        <begin position="12"/>
        <end position="34"/>
    </location>
</feature>